<evidence type="ECO:0000256" key="1">
    <source>
        <dbReference type="SAM" id="MobiDB-lite"/>
    </source>
</evidence>
<dbReference type="EMBL" id="KQ981732">
    <property type="protein sequence ID" value="KYN36588.1"/>
    <property type="molecule type" value="Genomic_DNA"/>
</dbReference>
<organism evidence="2 3">
    <name type="scientific">Trachymyrmex septentrionalis</name>
    <dbReference type="NCBI Taxonomy" id="34720"/>
    <lineage>
        <taxon>Eukaryota</taxon>
        <taxon>Metazoa</taxon>
        <taxon>Ecdysozoa</taxon>
        <taxon>Arthropoda</taxon>
        <taxon>Hexapoda</taxon>
        <taxon>Insecta</taxon>
        <taxon>Pterygota</taxon>
        <taxon>Neoptera</taxon>
        <taxon>Endopterygota</taxon>
        <taxon>Hymenoptera</taxon>
        <taxon>Apocrita</taxon>
        <taxon>Aculeata</taxon>
        <taxon>Formicoidea</taxon>
        <taxon>Formicidae</taxon>
        <taxon>Myrmicinae</taxon>
        <taxon>Trachymyrmex</taxon>
    </lineage>
</organism>
<feature type="compositionally biased region" description="Basic and acidic residues" evidence="1">
    <location>
        <begin position="1"/>
        <end position="32"/>
    </location>
</feature>
<feature type="region of interest" description="Disordered" evidence="1">
    <location>
        <begin position="1"/>
        <end position="86"/>
    </location>
</feature>
<evidence type="ECO:0000313" key="3">
    <source>
        <dbReference type="Proteomes" id="UP000078541"/>
    </source>
</evidence>
<feature type="compositionally biased region" description="Basic and acidic residues" evidence="1">
    <location>
        <begin position="41"/>
        <end position="76"/>
    </location>
</feature>
<proteinExistence type="predicted"/>
<sequence length="86" mass="10184">MEKKSKWRMGKRDRLGGEDKRIRGGGITKEHSPSSTSRSTVGERQKREEEGDEMVEKSGEREKERERRLKEEEKMKHGAPFHRLYL</sequence>
<name>A0A151JUS6_9HYME</name>
<protein>
    <submittedName>
        <fullName evidence="2">Uncharacterized protein</fullName>
    </submittedName>
</protein>
<dbReference type="Proteomes" id="UP000078541">
    <property type="component" value="Unassembled WGS sequence"/>
</dbReference>
<dbReference type="AlphaFoldDB" id="A0A151JUS6"/>
<gene>
    <name evidence="2" type="ORF">ALC56_09075</name>
</gene>
<evidence type="ECO:0000313" key="2">
    <source>
        <dbReference type="EMBL" id="KYN36588.1"/>
    </source>
</evidence>
<accession>A0A151JUS6</accession>
<reference evidence="2 3" key="1">
    <citation type="submission" date="2016-03" db="EMBL/GenBank/DDBJ databases">
        <title>Trachymyrmex septentrionalis WGS genome.</title>
        <authorList>
            <person name="Nygaard S."/>
            <person name="Hu H."/>
            <person name="Boomsma J."/>
            <person name="Zhang G."/>
        </authorList>
    </citation>
    <scope>NUCLEOTIDE SEQUENCE [LARGE SCALE GENOMIC DNA]</scope>
    <source>
        <strain evidence="2">Tsep2-gDNA-1</strain>
        <tissue evidence="2">Whole body</tissue>
    </source>
</reference>
<keyword evidence="3" id="KW-1185">Reference proteome</keyword>
<feature type="compositionally biased region" description="Basic residues" evidence="1">
    <location>
        <begin position="77"/>
        <end position="86"/>
    </location>
</feature>